<evidence type="ECO:0000256" key="7">
    <source>
        <dbReference type="ARBA" id="ARBA00023212"/>
    </source>
</evidence>
<sequence>MNTHRGVETTQLSGRSELISWVNTTIGVNIERIEQCSNGAIYIQLIDSVHPGKVQLAKVKFNAELEYELMGNYKVLQSAFIKLGIEKVIDVQKLIKGRYQDNLEFLQWIRGYVNSKRTAETHTYDGNRRRVTAVIRNCITKKANAHLNLGTVTSALPVWAHNGVNVELIKDCINIVKTGNGNGNSSGSSNTLASSLGSSSTDKGIMDSIPLTTEIKPEYDDRKRKLDIKRNINNTCSRSSTIDTQFKDSTENTYKDELDTANKDIEKLKIILEASEREVNSLKMQIDAQNTEMNDIKEQVNNYKVQIDKLENDLKTQKAQIEQLKIQLGQAQAEKQVAKMSKDFYYNKLRKIEIMCQKNENGHCDVNKLFDIMYATDSVL</sequence>
<dbReference type="FunFam" id="1.10.418.10:FF:000028">
    <property type="entry name" value="RP/EB family microtubule-associated protein"/>
    <property type="match status" value="1"/>
</dbReference>
<dbReference type="SUPFAM" id="SSF140612">
    <property type="entry name" value="EB1 dimerisation domain-like"/>
    <property type="match status" value="1"/>
</dbReference>
<evidence type="ECO:0000313" key="13">
    <source>
        <dbReference type="EMBL" id="EDO07666.1"/>
    </source>
</evidence>
<comment type="subcellular location">
    <subcellularLocation>
        <location evidence="1">Cytoplasm</location>
        <location evidence="1">Cytoskeleton</location>
    </subcellularLocation>
</comment>
<reference evidence="13 14" key="1">
    <citation type="journal article" date="2007" name="PLoS Pathog.">
        <title>Genome sequence of Babesia bovis and comparative analysis of apicomplexan hemoprotozoa.</title>
        <authorList>
            <person name="Brayton K.A."/>
            <person name="Lau A.O.T."/>
            <person name="Herndon D.R."/>
            <person name="Hannick L."/>
            <person name="Kappmeyer L.S."/>
            <person name="Berens S.J."/>
            <person name="Bidwell S.L."/>
            <person name="Brown W.C."/>
            <person name="Crabtree J."/>
            <person name="Fadrosh D."/>
            <person name="Feldblum T."/>
            <person name="Forberger H.A."/>
            <person name="Haas B.J."/>
            <person name="Howell J.M."/>
            <person name="Khouri H."/>
            <person name="Koo H."/>
            <person name="Mann D.J."/>
            <person name="Norimine J."/>
            <person name="Paulsen I.T."/>
            <person name="Radune D."/>
            <person name="Ren Q."/>
            <person name="Smith R.K. Jr."/>
            <person name="Suarez C.E."/>
            <person name="White O."/>
            <person name="Wortman J.R."/>
            <person name="Knowles D.P. Jr."/>
            <person name="McElwain T.F."/>
            <person name="Nene V.M."/>
        </authorList>
    </citation>
    <scope>NUCLEOTIDE SEQUENCE [LARGE SCALE GENOMIC DNA]</scope>
    <source>
        <strain evidence="13">T2Bo</strain>
    </source>
</reference>
<comment type="caution">
    <text evidence="13">The sequence shown here is derived from an EMBL/GenBank/DDBJ whole genome shotgun (WGS) entry which is preliminary data.</text>
</comment>
<evidence type="ECO:0000256" key="8">
    <source>
        <dbReference type="ARBA" id="ARBA00023306"/>
    </source>
</evidence>
<dbReference type="VEuPathDB" id="PiroplasmaDB:BBOV_III000990"/>
<feature type="domain" description="Calponin-homology (CH)" evidence="11">
    <location>
        <begin position="12"/>
        <end position="114"/>
    </location>
</feature>
<keyword evidence="3" id="KW-0963">Cytoplasm</keyword>
<dbReference type="Pfam" id="PF03271">
    <property type="entry name" value="EB1"/>
    <property type="match status" value="1"/>
</dbReference>
<dbReference type="SUPFAM" id="SSF57997">
    <property type="entry name" value="Tropomyosin"/>
    <property type="match status" value="1"/>
</dbReference>
<feature type="domain" description="EB1 C-terminal" evidence="12">
    <location>
        <begin position="313"/>
        <end position="380"/>
    </location>
</feature>
<dbReference type="GeneID" id="5479479"/>
<dbReference type="InterPro" id="IPR036133">
    <property type="entry name" value="EB1_C_sf"/>
</dbReference>
<comment type="similarity">
    <text evidence="2">Belongs to the MAPRE family.</text>
</comment>
<evidence type="ECO:0000313" key="14">
    <source>
        <dbReference type="Proteomes" id="UP000002173"/>
    </source>
</evidence>
<accession>A7AM82</accession>
<keyword evidence="6" id="KW-0498">Mitosis</keyword>
<reference evidence="14" key="2">
    <citation type="journal article" date="2020" name="Data Brief">
        <title>Transcriptome dataset of Babesia bovis life stages within vertebrate and invertebrate hosts.</title>
        <authorList>
            <person name="Ueti M.W."/>
            <person name="Johnson W.C."/>
            <person name="Kappmeyer L.S."/>
            <person name="Herndon D.R."/>
            <person name="Mousel M.R."/>
            <person name="Reif K.E."/>
            <person name="Taus N.S."/>
            <person name="Ifeonu O.O."/>
            <person name="Silva J.C."/>
            <person name="Suarez C.E."/>
            <person name="Brayton K.A."/>
        </authorList>
    </citation>
    <scope>NUCLEOTIDE SEQUENCE [LARGE SCALE GENOMIC DNA]</scope>
</reference>
<dbReference type="AlphaFoldDB" id="A7AM82"/>
<proteinExistence type="inferred from homology"/>
<dbReference type="InterPro" id="IPR027328">
    <property type="entry name" value="MAPRE"/>
</dbReference>
<dbReference type="OMA" id="HIIYARE"/>
<dbReference type="PROSITE" id="PS51230">
    <property type="entry name" value="EB1_C"/>
    <property type="match status" value="1"/>
</dbReference>
<keyword evidence="14" id="KW-1185">Reference proteome</keyword>
<evidence type="ECO:0000256" key="10">
    <source>
        <dbReference type="SAM" id="Coils"/>
    </source>
</evidence>
<keyword evidence="10" id="KW-0175">Coiled coil</keyword>
<organism evidence="13 14">
    <name type="scientific">Babesia bovis</name>
    <dbReference type="NCBI Taxonomy" id="5865"/>
    <lineage>
        <taxon>Eukaryota</taxon>
        <taxon>Sar</taxon>
        <taxon>Alveolata</taxon>
        <taxon>Apicomplexa</taxon>
        <taxon>Aconoidasida</taxon>
        <taxon>Piroplasmida</taxon>
        <taxon>Babesiidae</taxon>
        <taxon>Babesia</taxon>
    </lineage>
</organism>
<protein>
    <submittedName>
        <fullName evidence="13">Microtubule-associated protein RP/EB family member protein</fullName>
    </submittedName>
</protein>
<name>A7AM82_BABBO</name>
<evidence type="ECO:0000256" key="5">
    <source>
        <dbReference type="ARBA" id="ARBA00022701"/>
    </source>
</evidence>
<keyword evidence="5 9" id="KW-0493">Microtubule</keyword>
<dbReference type="InParanoid" id="A7AM82"/>
<dbReference type="STRING" id="5865.A7AM82"/>
<evidence type="ECO:0000256" key="2">
    <source>
        <dbReference type="ARBA" id="ARBA00010729"/>
    </source>
</evidence>
<dbReference type="Gene3D" id="1.10.418.10">
    <property type="entry name" value="Calponin-like domain"/>
    <property type="match status" value="1"/>
</dbReference>
<dbReference type="eggNOG" id="KOG3000">
    <property type="taxonomic scope" value="Eukaryota"/>
</dbReference>
<evidence type="ECO:0000256" key="3">
    <source>
        <dbReference type="ARBA" id="ARBA00022490"/>
    </source>
</evidence>
<dbReference type="Pfam" id="PF00307">
    <property type="entry name" value="CH"/>
    <property type="match status" value="1"/>
</dbReference>
<keyword evidence="4" id="KW-0132">Cell division</keyword>
<dbReference type="PANTHER" id="PTHR10623">
    <property type="entry name" value="MICROTUBULE-ASSOCIATED PROTEIN RP/EB FAMILY MEMBER"/>
    <property type="match status" value="1"/>
</dbReference>
<feature type="coiled-coil region" evidence="10">
    <location>
        <begin position="251"/>
        <end position="341"/>
    </location>
</feature>
<keyword evidence="8" id="KW-0131">Cell cycle</keyword>
<dbReference type="Proteomes" id="UP000002173">
    <property type="component" value="Unassembled WGS sequence"/>
</dbReference>
<dbReference type="EMBL" id="AAXT01000001">
    <property type="protein sequence ID" value="EDO07666.1"/>
    <property type="molecule type" value="Genomic_DNA"/>
</dbReference>
<evidence type="ECO:0000256" key="4">
    <source>
        <dbReference type="ARBA" id="ARBA00022618"/>
    </source>
</evidence>
<dbReference type="Gene3D" id="1.20.5.1430">
    <property type="match status" value="1"/>
</dbReference>
<evidence type="ECO:0000256" key="1">
    <source>
        <dbReference type="ARBA" id="ARBA00004245"/>
    </source>
</evidence>
<evidence type="ECO:0000256" key="6">
    <source>
        <dbReference type="ARBA" id="ARBA00022776"/>
    </source>
</evidence>
<dbReference type="RefSeq" id="XP_001611234.1">
    <property type="nucleotide sequence ID" value="XM_001611184.1"/>
</dbReference>
<dbReference type="KEGG" id="bbo:BBOV_III000990"/>
<dbReference type="SUPFAM" id="SSF47576">
    <property type="entry name" value="Calponin-homology domain, CH-domain"/>
    <property type="match status" value="1"/>
</dbReference>
<dbReference type="InterPro" id="IPR036872">
    <property type="entry name" value="CH_dom_sf"/>
</dbReference>
<dbReference type="InterPro" id="IPR004953">
    <property type="entry name" value="EB1_C"/>
</dbReference>
<dbReference type="PROSITE" id="PS50021">
    <property type="entry name" value="CH"/>
    <property type="match status" value="1"/>
</dbReference>
<evidence type="ECO:0000256" key="9">
    <source>
        <dbReference type="PROSITE-ProRule" id="PRU00576"/>
    </source>
</evidence>
<dbReference type="GO" id="GO:0005874">
    <property type="term" value="C:microtubule"/>
    <property type="evidence" value="ECO:0007669"/>
    <property type="project" value="UniProtKB-KW"/>
</dbReference>
<dbReference type="GO" id="GO:0051301">
    <property type="term" value="P:cell division"/>
    <property type="evidence" value="ECO:0007669"/>
    <property type="project" value="UniProtKB-KW"/>
</dbReference>
<keyword evidence="7" id="KW-0206">Cytoskeleton</keyword>
<dbReference type="GO" id="GO:0008017">
    <property type="term" value="F:microtubule binding"/>
    <property type="evidence" value="ECO:0007669"/>
    <property type="project" value="InterPro"/>
</dbReference>
<gene>
    <name evidence="13" type="ORF">BBOV_III000990</name>
</gene>
<dbReference type="InterPro" id="IPR001715">
    <property type="entry name" value="CH_dom"/>
</dbReference>
<evidence type="ECO:0000259" key="11">
    <source>
        <dbReference type="PROSITE" id="PS50021"/>
    </source>
</evidence>
<reference evidence="14" key="3">
    <citation type="journal article" date="2021" name="Int. J. Parasitol.">
        <title>Comparative analysis of gene expression between Babesia bovis blood stages and kinetes allowed by improved genome annotation.</title>
        <authorList>
            <person name="Ueti M.W."/>
            <person name="Johnson W.C."/>
            <person name="Kappmeyer L.S."/>
            <person name="Herndon D.R."/>
            <person name="Mousel M.R."/>
            <person name="Reif K.E."/>
            <person name="Taus N.S."/>
            <person name="Ifeonu O.O."/>
            <person name="Silva J.C."/>
            <person name="Suarez C.E."/>
            <person name="Brayton K.A."/>
        </authorList>
    </citation>
    <scope>NUCLEOTIDE SEQUENCE [LARGE SCALE GENOMIC DNA]</scope>
</reference>
<evidence type="ECO:0000259" key="12">
    <source>
        <dbReference type="PROSITE" id="PS51230"/>
    </source>
</evidence>